<accession>A0A7W7FR60</accession>
<keyword evidence="3" id="KW-1185">Reference proteome</keyword>
<proteinExistence type="predicted"/>
<dbReference type="AlphaFoldDB" id="A0A7W7FR60"/>
<gene>
    <name evidence="2" type="ORF">HNR67_000688</name>
</gene>
<comment type="caution">
    <text evidence="2">The sequence shown here is derived from an EMBL/GenBank/DDBJ whole genome shotgun (WGS) entry which is preliminary data.</text>
</comment>
<organism evidence="2 3">
    <name type="scientific">Crossiella cryophila</name>
    <dbReference type="NCBI Taxonomy" id="43355"/>
    <lineage>
        <taxon>Bacteria</taxon>
        <taxon>Bacillati</taxon>
        <taxon>Actinomycetota</taxon>
        <taxon>Actinomycetes</taxon>
        <taxon>Pseudonocardiales</taxon>
        <taxon>Pseudonocardiaceae</taxon>
        <taxon>Crossiella</taxon>
    </lineage>
</organism>
<sequence length="158" mass="15980">MVKRLTAVLAALALLAGCGVRPTPPVGGGDGPRGVAEGPTLYFLQGNRPTPVVRKIGKLGDYTTALRELFNGITEDDPAGLSSALPTSGVGELSASVTERNSVEVEVNGIGGSPLPMNSWAVNQIVCTIAARHLASGGIYGVGSVLVNGTSARCPVSV</sequence>
<evidence type="ECO:0000313" key="2">
    <source>
        <dbReference type="EMBL" id="MBB4674570.1"/>
    </source>
</evidence>
<evidence type="ECO:0000259" key="1">
    <source>
        <dbReference type="Pfam" id="PF10646"/>
    </source>
</evidence>
<evidence type="ECO:0000313" key="3">
    <source>
        <dbReference type="Proteomes" id="UP000533598"/>
    </source>
</evidence>
<dbReference type="RefSeq" id="WP_185000672.1">
    <property type="nucleotide sequence ID" value="NZ_BAAAUI010000003.1"/>
</dbReference>
<dbReference type="Proteomes" id="UP000533598">
    <property type="component" value="Unassembled WGS sequence"/>
</dbReference>
<protein>
    <recommendedName>
        <fullName evidence="1">GerMN domain-containing protein</fullName>
    </recommendedName>
</protein>
<dbReference type="Pfam" id="PF10646">
    <property type="entry name" value="Germane"/>
    <property type="match status" value="1"/>
</dbReference>
<dbReference type="PROSITE" id="PS51257">
    <property type="entry name" value="PROKAR_LIPOPROTEIN"/>
    <property type="match status" value="1"/>
</dbReference>
<feature type="domain" description="GerMN" evidence="1">
    <location>
        <begin position="40"/>
        <end position="130"/>
    </location>
</feature>
<name>A0A7W7FR60_9PSEU</name>
<dbReference type="EMBL" id="JACHMH010000001">
    <property type="protein sequence ID" value="MBB4674570.1"/>
    <property type="molecule type" value="Genomic_DNA"/>
</dbReference>
<reference evidence="2 3" key="1">
    <citation type="submission" date="2020-08" db="EMBL/GenBank/DDBJ databases">
        <title>Sequencing the genomes of 1000 actinobacteria strains.</title>
        <authorList>
            <person name="Klenk H.-P."/>
        </authorList>
    </citation>
    <scope>NUCLEOTIDE SEQUENCE [LARGE SCALE GENOMIC DNA]</scope>
    <source>
        <strain evidence="2 3">DSM 44230</strain>
    </source>
</reference>
<dbReference type="InterPro" id="IPR019606">
    <property type="entry name" value="GerMN"/>
</dbReference>